<keyword evidence="5 6" id="KW-0472">Membrane</keyword>
<evidence type="ECO:0000256" key="3">
    <source>
        <dbReference type="ARBA" id="ARBA00022692"/>
    </source>
</evidence>
<dbReference type="PANTHER" id="PTHR47089:SF1">
    <property type="entry name" value="GUANOSINE ABC TRANSPORTER PERMEASE PROTEIN NUPP"/>
    <property type="match status" value="1"/>
</dbReference>
<comment type="caution">
    <text evidence="7">The sequence shown here is derived from an EMBL/GenBank/DDBJ whole genome shotgun (WGS) entry which is preliminary data.</text>
</comment>
<evidence type="ECO:0000313" key="7">
    <source>
        <dbReference type="EMBL" id="REK72255.1"/>
    </source>
</evidence>
<feature type="transmembrane region" description="Helical" evidence="6">
    <location>
        <begin position="56"/>
        <end position="74"/>
    </location>
</feature>
<dbReference type="AlphaFoldDB" id="A0A371P8N9"/>
<dbReference type="EMBL" id="QUBR01000001">
    <property type="protein sequence ID" value="REK72255.1"/>
    <property type="molecule type" value="Genomic_DNA"/>
</dbReference>
<keyword evidence="8" id="KW-1185">Reference proteome</keyword>
<dbReference type="Pfam" id="PF02653">
    <property type="entry name" value="BPD_transp_2"/>
    <property type="match status" value="1"/>
</dbReference>
<feature type="transmembrane region" description="Helical" evidence="6">
    <location>
        <begin position="318"/>
        <end position="338"/>
    </location>
</feature>
<feature type="transmembrane region" description="Helical" evidence="6">
    <location>
        <begin position="192"/>
        <end position="210"/>
    </location>
</feature>
<proteinExistence type="predicted"/>
<dbReference type="OrthoDB" id="45037at2"/>
<feature type="transmembrane region" description="Helical" evidence="6">
    <location>
        <begin position="86"/>
        <end position="103"/>
    </location>
</feature>
<dbReference type="GO" id="GO:0022857">
    <property type="term" value="F:transmembrane transporter activity"/>
    <property type="evidence" value="ECO:0007669"/>
    <property type="project" value="InterPro"/>
</dbReference>
<dbReference type="RefSeq" id="WP_119702388.1">
    <property type="nucleotide sequence ID" value="NZ_JBHSOI010000001.1"/>
</dbReference>
<dbReference type="CDD" id="cd06580">
    <property type="entry name" value="TM_PBP1_transp_TpRbsC_like"/>
    <property type="match status" value="1"/>
</dbReference>
<organism evidence="7 8">
    <name type="scientific">Aeromicrobium endophyticum</name>
    <dbReference type="NCBI Taxonomy" id="2292704"/>
    <lineage>
        <taxon>Bacteria</taxon>
        <taxon>Bacillati</taxon>
        <taxon>Actinomycetota</taxon>
        <taxon>Actinomycetes</taxon>
        <taxon>Propionibacteriales</taxon>
        <taxon>Nocardioidaceae</taxon>
        <taxon>Aeromicrobium</taxon>
    </lineage>
</organism>
<feature type="transmembrane region" description="Helical" evidence="6">
    <location>
        <begin position="290"/>
        <end position="306"/>
    </location>
</feature>
<feature type="transmembrane region" description="Helical" evidence="6">
    <location>
        <begin position="12"/>
        <end position="36"/>
    </location>
</feature>
<keyword evidence="3 6" id="KW-0812">Transmembrane</keyword>
<dbReference type="GO" id="GO:0005886">
    <property type="term" value="C:plasma membrane"/>
    <property type="evidence" value="ECO:0007669"/>
    <property type="project" value="UniProtKB-SubCell"/>
</dbReference>
<sequence length="362" mass="37828">MNGRLKSVGLALLAPAIAIVLSILVTTLVIAAVGSSPGEFWSTMFEVPKPRLRVDIVNQTAMIYIAAVAAAIGFRMGLFNIGLEGQYTIASFSAATFAGAAYLGGFANVAASLVVAMVVGAAWAGIAGVLRATRGVSEVISTIMLNAIAVTLVGYFLNNYGVKEGNSVHTKNLPSGTTLGGWSPFEDRDGDIWALAIVAVLVGVGFWALLNKTRFGFDLRASGQSESAALASGINPKRMIVISMMLSGAVAGLIWMPALFGGARNYGTSFQVGLGFLGIAVALLGRNRPIGMLFGALLFAFLSVKSNDLTFGTDVSPSIVQITQGVAVLAVVVTYEVVRRWRTRLEQRAVSRELTATTGATA</sequence>
<evidence type="ECO:0000256" key="1">
    <source>
        <dbReference type="ARBA" id="ARBA00004651"/>
    </source>
</evidence>
<reference evidence="7 8" key="1">
    <citation type="submission" date="2018-08" db="EMBL/GenBank/DDBJ databases">
        <title>Aeromicrobium sp. M2KJ-4, whole genome shotgun sequence.</title>
        <authorList>
            <person name="Tuo L."/>
        </authorList>
    </citation>
    <scope>NUCLEOTIDE SEQUENCE [LARGE SCALE GENOMIC DNA]</scope>
    <source>
        <strain evidence="7 8">M2KJ-4</strain>
    </source>
</reference>
<name>A0A371P8N9_9ACTN</name>
<dbReference type="InterPro" id="IPR001851">
    <property type="entry name" value="ABC_transp_permease"/>
</dbReference>
<gene>
    <name evidence="7" type="ORF">DX116_01010</name>
</gene>
<dbReference type="Proteomes" id="UP000265581">
    <property type="component" value="Unassembled WGS sequence"/>
</dbReference>
<evidence type="ECO:0000256" key="5">
    <source>
        <dbReference type="ARBA" id="ARBA00023136"/>
    </source>
</evidence>
<feature type="transmembrane region" description="Helical" evidence="6">
    <location>
        <begin position="240"/>
        <end position="260"/>
    </location>
</feature>
<evidence type="ECO:0000256" key="6">
    <source>
        <dbReference type="SAM" id="Phobius"/>
    </source>
</evidence>
<dbReference type="PANTHER" id="PTHR47089">
    <property type="entry name" value="ABC TRANSPORTER, PERMEASE PROTEIN"/>
    <property type="match status" value="1"/>
</dbReference>
<keyword evidence="4 6" id="KW-1133">Transmembrane helix</keyword>
<protein>
    <submittedName>
        <fullName evidence="7">ABC transporter permease</fullName>
    </submittedName>
</protein>
<feature type="transmembrane region" description="Helical" evidence="6">
    <location>
        <begin position="139"/>
        <end position="157"/>
    </location>
</feature>
<evidence type="ECO:0000256" key="2">
    <source>
        <dbReference type="ARBA" id="ARBA00022475"/>
    </source>
</evidence>
<evidence type="ECO:0000256" key="4">
    <source>
        <dbReference type="ARBA" id="ARBA00022989"/>
    </source>
</evidence>
<feature type="transmembrane region" description="Helical" evidence="6">
    <location>
        <begin position="266"/>
        <end position="283"/>
    </location>
</feature>
<comment type="subcellular location">
    <subcellularLocation>
        <location evidence="1">Cell membrane</location>
        <topology evidence="1">Multi-pass membrane protein</topology>
    </subcellularLocation>
</comment>
<accession>A0A371P8N9</accession>
<evidence type="ECO:0000313" key="8">
    <source>
        <dbReference type="Proteomes" id="UP000265581"/>
    </source>
</evidence>
<keyword evidence="2" id="KW-1003">Cell membrane</keyword>
<feature type="transmembrane region" description="Helical" evidence="6">
    <location>
        <begin position="109"/>
        <end position="130"/>
    </location>
</feature>